<dbReference type="RefSeq" id="WP_150630877.1">
    <property type="nucleotide sequence ID" value="NZ_CABVHI010000006.1"/>
</dbReference>
<sequence length="468" mass="50007">MRKTVMFCTASILAGCAGSHIPDNEFVYDERDAIPNAIPLPKPDINQRPVVGTKTLLVTVNHWQDGDALNYPLIKKHTLSSDPDSLQSYLHAASAGKLTLTGQVIESTSGPRPDQCKGGSPMPMALAIAEGKKTAQGHGLDPEQFDYVINVVDCGGNASAYRPGRLIGVYGQSGASHVYKHEFGHNLGYAHGNTYTKCPKEGDTLTAPTGCTVIGNGDTGDSVSGGATLYPANNRWYSGWLDNKQVAVIERTGLYRLGVLGQEGPQLYLINRPGLVPTQLAFEYRKPTPFDNFPPTDNRVNGVWVRYTSMGGYLLNTQLDATPETASTADPTLTGNIILKDEEAKISVGFCSRSDQGAIFSVAVNGEALPGCFTPLPPPNIQKPVAGAPAAQNPIVFSGTGSPGAWMVIGYRKSGESKWNVINTVADATGVWSSTLAQLPASKYEGRVQQVMGLNPSQYNYVDFEVAP</sequence>
<reference evidence="1 2" key="1">
    <citation type="submission" date="2019-09" db="EMBL/GenBank/DDBJ databases">
        <authorList>
            <person name="Chandra G."/>
            <person name="Truman W A."/>
        </authorList>
    </citation>
    <scope>NUCLEOTIDE SEQUENCE [LARGE SCALE GENOMIC DNA]</scope>
    <source>
        <strain evidence="1">PS704</strain>
    </source>
</reference>
<accession>A0A5E7J3I8</accession>
<proteinExistence type="predicted"/>
<protein>
    <recommendedName>
        <fullName evidence="3">Lipoprotein</fullName>
    </recommendedName>
</protein>
<evidence type="ECO:0008006" key="3">
    <source>
        <dbReference type="Google" id="ProtNLM"/>
    </source>
</evidence>
<gene>
    <name evidence="1" type="ORF">PS704_03186</name>
</gene>
<name>A0A5E7J3I8_PSEFL</name>
<dbReference type="SUPFAM" id="SSF55486">
    <property type="entry name" value="Metalloproteases ('zincins'), catalytic domain"/>
    <property type="match status" value="1"/>
</dbReference>
<evidence type="ECO:0000313" key="2">
    <source>
        <dbReference type="Proteomes" id="UP000326557"/>
    </source>
</evidence>
<dbReference type="PROSITE" id="PS51257">
    <property type="entry name" value="PROKAR_LIPOPROTEIN"/>
    <property type="match status" value="1"/>
</dbReference>
<organism evidence="1 2">
    <name type="scientific">Pseudomonas fluorescens</name>
    <dbReference type="NCBI Taxonomy" id="294"/>
    <lineage>
        <taxon>Bacteria</taxon>
        <taxon>Pseudomonadati</taxon>
        <taxon>Pseudomonadota</taxon>
        <taxon>Gammaproteobacteria</taxon>
        <taxon>Pseudomonadales</taxon>
        <taxon>Pseudomonadaceae</taxon>
        <taxon>Pseudomonas</taxon>
    </lineage>
</organism>
<dbReference type="EMBL" id="CABVHP010000008">
    <property type="protein sequence ID" value="VVO07698.1"/>
    <property type="molecule type" value="Genomic_DNA"/>
</dbReference>
<evidence type="ECO:0000313" key="1">
    <source>
        <dbReference type="EMBL" id="VVO07698.1"/>
    </source>
</evidence>
<dbReference type="OrthoDB" id="9790784at2"/>
<dbReference type="AlphaFoldDB" id="A0A5E7J3I8"/>
<dbReference type="Proteomes" id="UP000326557">
    <property type="component" value="Unassembled WGS sequence"/>
</dbReference>